<dbReference type="EMBL" id="NHYE01004291">
    <property type="protein sequence ID" value="PPQ85485.1"/>
    <property type="molecule type" value="Genomic_DNA"/>
</dbReference>
<comment type="caution">
    <text evidence="1">The sequence shown here is derived from an EMBL/GenBank/DDBJ whole genome shotgun (WGS) entry which is preliminary data.</text>
</comment>
<name>A0A409X406_9AGAR</name>
<evidence type="ECO:0000313" key="1">
    <source>
        <dbReference type="EMBL" id="PPQ85485.1"/>
    </source>
</evidence>
<proteinExistence type="predicted"/>
<sequence>MILSILELTLLKGDVSLIISFFDQWEPREIFLIGSVNKRLLNIVRCYVHKRWNIEGFVGTSFPKPSTLLNLLDKEGGVIFGPAVFRFFDRTLTCPTSLDICIHGRTLRKLLHLMNEEGYKLVGHKGRTSTPEHDILEKYSRMHAYDLRSSGERNQSEAHRAAWGPYEFTKDSQNKYGRIRLHIVRCEPYRHILSFYSTGLMNMIAWKQAISLFPKSTFAYRRSFVSAQDALIAKQNYSQYKTWFDDYAKTVGIRIIGLTHRRYSHVETGTRFVSDDACWIIPMHTESGTL</sequence>
<dbReference type="OrthoDB" id="3046414at2759"/>
<dbReference type="Proteomes" id="UP000284706">
    <property type="component" value="Unassembled WGS sequence"/>
</dbReference>
<dbReference type="AlphaFoldDB" id="A0A409X406"/>
<organism evidence="1 2">
    <name type="scientific">Gymnopilus dilepis</name>
    <dbReference type="NCBI Taxonomy" id="231916"/>
    <lineage>
        <taxon>Eukaryota</taxon>
        <taxon>Fungi</taxon>
        <taxon>Dikarya</taxon>
        <taxon>Basidiomycota</taxon>
        <taxon>Agaricomycotina</taxon>
        <taxon>Agaricomycetes</taxon>
        <taxon>Agaricomycetidae</taxon>
        <taxon>Agaricales</taxon>
        <taxon>Agaricineae</taxon>
        <taxon>Hymenogastraceae</taxon>
        <taxon>Gymnopilus</taxon>
    </lineage>
</organism>
<accession>A0A409X406</accession>
<evidence type="ECO:0000313" key="2">
    <source>
        <dbReference type="Proteomes" id="UP000284706"/>
    </source>
</evidence>
<keyword evidence="2" id="KW-1185">Reference proteome</keyword>
<gene>
    <name evidence="1" type="ORF">CVT26_015256</name>
</gene>
<dbReference type="InParanoid" id="A0A409X406"/>
<reference evidence="1 2" key="1">
    <citation type="journal article" date="2018" name="Evol. Lett.">
        <title>Horizontal gene cluster transfer increased hallucinogenic mushroom diversity.</title>
        <authorList>
            <person name="Reynolds H.T."/>
            <person name="Vijayakumar V."/>
            <person name="Gluck-Thaler E."/>
            <person name="Korotkin H.B."/>
            <person name="Matheny P.B."/>
            <person name="Slot J.C."/>
        </authorList>
    </citation>
    <scope>NUCLEOTIDE SEQUENCE [LARGE SCALE GENOMIC DNA]</scope>
    <source>
        <strain evidence="1 2">SRW20</strain>
    </source>
</reference>
<protein>
    <submittedName>
        <fullName evidence="1">Uncharacterized protein</fullName>
    </submittedName>
</protein>